<dbReference type="PATRIC" id="fig|1423780.4.peg.1873"/>
<protein>
    <submittedName>
        <fullName evidence="1">CRISPR system CASCADE complex protein</fullName>
    </submittedName>
</protein>
<dbReference type="AlphaFoldDB" id="S4NME5"/>
<reference evidence="2" key="1">
    <citation type="journal article" date="2013" name="Genome Announc.">
        <title>Draft Genome Sequence of D-Branched-Chain Amino Acid Producer Lactobacillus otakiensis JCM 15040T, Isolated from a Traditional Japanese Pickle.</title>
        <authorList>
            <person name="Doi K."/>
            <person name="Mori K."/>
            <person name="Mutaguchi Y."/>
            <person name="Tashiro K."/>
            <person name="Fujino Y."/>
            <person name="Ohmori T."/>
            <person name="Kuhara S."/>
            <person name="Ohshima T."/>
        </authorList>
    </citation>
    <scope>NUCLEOTIDE SEQUENCE [LARGE SCALE GENOMIC DNA]</scope>
    <source>
        <strain evidence="2">JCM 15040</strain>
    </source>
</reference>
<comment type="caution">
    <text evidence="1">The sequence shown here is derived from an EMBL/GenBank/DDBJ whole genome shotgun (WGS) entry which is preliminary data.</text>
</comment>
<name>S4NME5_9LACO</name>
<gene>
    <name evidence="1" type="ORF">LOT_1594</name>
</gene>
<evidence type="ECO:0000313" key="1">
    <source>
        <dbReference type="EMBL" id="GAD17056.1"/>
    </source>
</evidence>
<sequence>MTIKSFNLTIDPWLKVIIKDTMQEETVSLIELFENAGKYQRLAGEMRAQDLAVFRFLLAILTTVYSRTDGNDQPYDWLGDNYQLNGNVDQDNQFDSHRIMTDLLGTWKELYRQGRFTAAVTTYLKQNAKQLDLFGDTPFYQVSLTDYNHFVTKDKQITDKKHPGTVAVRQINRKVSESNNKKALFIPRVTETKDQIKLDELTRWLITYQNYTGVTDKSKVAMPDKYSLSAGWLYQLNPVFVQGADLFQTLILNLILINQSQPEYPYTKQRPVWEFVVPAYVEERKKQLQPNNLAELYTTWSRLLHIEWSDNDQPTIYSAGLPIFSSAGAFIEPMTTWHYKKKDKVHMPAQKWLDTMNRSMWRNFGDYVDVEQPNSQSEPGIVKWLRYLKDMQAISPTTKVTLAGVTLVKDDNSASQMPSAEIADEMKVNADVLFDEDPIKAQRWPIRIEDMIDLTQTIGDDYWHFANNLATIRNVPEKAFAGQLTSQFYAGLNQPFNRWLQSLTNDQDRDAKSNQWKAELQAYAFRTANQVVDSSSPRDISGVTTKTGTVMNIFTISNQLRRNVFQRMQ</sequence>
<dbReference type="OrthoDB" id="3187690at2"/>
<proteinExistence type="predicted"/>
<dbReference type="Gene3D" id="1.10.132.100">
    <property type="match status" value="1"/>
</dbReference>
<evidence type="ECO:0000313" key="2">
    <source>
        <dbReference type="Proteomes" id="UP000016361"/>
    </source>
</evidence>
<organism evidence="1 2">
    <name type="scientific">Lentilactobacillus otakiensis DSM 19908 = JCM 15040</name>
    <dbReference type="NCBI Taxonomy" id="1423780"/>
    <lineage>
        <taxon>Bacteria</taxon>
        <taxon>Bacillati</taxon>
        <taxon>Bacillota</taxon>
        <taxon>Bacilli</taxon>
        <taxon>Lactobacillales</taxon>
        <taxon>Lactobacillaceae</taxon>
        <taxon>Lentilactobacillus</taxon>
    </lineage>
</organism>
<dbReference type="RefSeq" id="WP_020281496.1">
    <property type="nucleotide sequence ID" value="NZ_AZED01000003.1"/>
</dbReference>
<dbReference type="STRING" id="1423780.FD05_GL001850"/>
<dbReference type="Pfam" id="PF09481">
    <property type="entry name" value="CRISPR_Cse1"/>
    <property type="match status" value="1"/>
</dbReference>
<dbReference type="InterPro" id="IPR013381">
    <property type="entry name" value="CRISPR-assoc_prot_Cse1"/>
</dbReference>
<dbReference type="GeneID" id="301046889"/>
<dbReference type="eggNOG" id="COG1203">
    <property type="taxonomic scope" value="Bacteria"/>
</dbReference>
<dbReference type="EMBL" id="BASH01000005">
    <property type="protein sequence ID" value="GAD17056.1"/>
    <property type="molecule type" value="Genomic_DNA"/>
</dbReference>
<dbReference type="Proteomes" id="UP000016361">
    <property type="component" value="Unassembled WGS sequence"/>
</dbReference>
<keyword evidence="2" id="KW-1185">Reference proteome</keyword>
<accession>S4NME5</accession>